<dbReference type="CDD" id="cd03770">
    <property type="entry name" value="SR_TndX_transposase"/>
    <property type="match status" value="1"/>
</dbReference>
<dbReference type="InterPro" id="IPR011109">
    <property type="entry name" value="DNA_bind_recombinase_dom"/>
</dbReference>
<dbReference type="SMART" id="SM00857">
    <property type="entry name" value="Resolvase"/>
    <property type="match status" value="1"/>
</dbReference>
<evidence type="ECO:0000313" key="2">
    <source>
        <dbReference type="EMBL" id="SFC07786.1"/>
    </source>
</evidence>
<gene>
    <name evidence="2" type="ORF">SAMN02910406_01089</name>
</gene>
<dbReference type="InterPro" id="IPR038109">
    <property type="entry name" value="DNA_bind_recomb_sf"/>
</dbReference>
<dbReference type="Pfam" id="PF07508">
    <property type="entry name" value="Recombinase"/>
    <property type="match status" value="1"/>
</dbReference>
<dbReference type="Pfam" id="PF00239">
    <property type="entry name" value="Resolvase"/>
    <property type="match status" value="1"/>
</dbReference>
<dbReference type="InterPro" id="IPR050639">
    <property type="entry name" value="SSR_resolvase"/>
</dbReference>
<sequence length="256" mass="29763">MKDKITALYCRLSNDDDLQGESNSITNQKAMLLDFAKKNGFYNTEFYVDDGWSGTNFDRPDFQRMVRDMENGKIGTIITKDLSRLGRDYLVTGQYIEMIFPDYDVRYIAINDNVDTQKSENDMMVFRNVFNDFYARDTSKKIRAVFKAKGMSGKPLSPIAPYGYKKSEHDKDQWVIDEETAPVVRKIFRLCIEGYGPMKIANILTDEQILRPTAYNELKSTGQITCEKPYRWNCKSVVDILERQEYLGKTVNFKTR</sequence>
<evidence type="ECO:0000259" key="1">
    <source>
        <dbReference type="PROSITE" id="PS51737"/>
    </source>
</evidence>
<dbReference type="GO" id="GO:0000150">
    <property type="term" value="F:DNA strand exchange activity"/>
    <property type="evidence" value="ECO:0007669"/>
    <property type="project" value="InterPro"/>
</dbReference>
<dbReference type="Gene3D" id="3.90.1750.20">
    <property type="entry name" value="Putative Large Serine Recombinase, Chain B, Domain 2"/>
    <property type="match status" value="1"/>
</dbReference>
<name>A0A1I1G8R8_RUMAL</name>
<feature type="domain" description="Recombinase" evidence="1">
    <location>
        <begin position="161"/>
        <end position="256"/>
    </location>
</feature>
<dbReference type="GO" id="GO:0003677">
    <property type="term" value="F:DNA binding"/>
    <property type="evidence" value="ECO:0007669"/>
    <property type="project" value="InterPro"/>
</dbReference>
<organism evidence="2 3">
    <name type="scientific">Ruminococcus albus</name>
    <dbReference type="NCBI Taxonomy" id="1264"/>
    <lineage>
        <taxon>Bacteria</taxon>
        <taxon>Bacillati</taxon>
        <taxon>Bacillota</taxon>
        <taxon>Clostridia</taxon>
        <taxon>Eubacteriales</taxon>
        <taxon>Oscillospiraceae</taxon>
        <taxon>Ruminococcus</taxon>
    </lineage>
</organism>
<protein>
    <submittedName>
        <fullName evidence="2">Site-specific DNA recombinase</fullName>
    </submittedName>
</protein>
<dbReference type="InterPro" id="IPR036162">
    <property type="entry name" value="Resolvase-like_N_sf"/>
</dbReference>
<accession>A0A1I1G8R8</accession>
<proteinExistence type="predicted"/>
<dbReference type="Gene3D" id="3.40.50.1390">
    <property type="entry name" value="Resolvase, N-terminal catalytic domain"/>
    <property type="match status" value="1"/>
</dbReference>
<reference evidence="2 3" key="1">
    <citation type="submission" date="2016-10" db="EMBL/GenBank/DDBJ databases">
        <authorList>
            <person name="de Groot N.N."/>
        </authorList>
    </citation>
    <scope>NUCLEOTIDE SEQUENCE [LARGE SCALE GENOMIC DNA]</scope>
    <source>
        <strain evidence="2 3">AR67</strain>
    </source>
</reference>
<evidence type="ECO:0000313" key="3">
    <source>
        <dbReference type="Proteomes" id="UP000182192"/>
    </source>
</evidence>
<dbReference type="PANTHER" id="PTHR30461:SF23">
    <property type="entry name" value="DNA RECOMBINASE-RELATED"/>
    <property type="match status" value="1"/>
</dbReference>
<dbReference type="Proteomes" id="UP000182192">
    <property type="component" value="Unassembled WGS sequence"/>
</dbReference>
<dbReference type="SUPFAM" id="SSF53041">
    <property type="entry name" value="Resolvase-like"/>
    <property type="match status" value="1"/>
</dbReference>
<dbReference type="InterPro" id="IPR006119">
    <property type="entry name" value="Resolv_N"/>
</dbReference>
<dbReference type="AlphaFoldDB" id="A0A1I1G8R8"/>
<dbReference type="PROSITE" id="PS51737">
    <property type="entry name" value="RECOMBINASE_DNA_BIND"/>
    <property type="match status" value="1"/>
</dbReference>
<dbReference type="EMBL" id="FOKQ01000007">
    <property type="protein sequence ID" value="SFC07786.1"/>
    <property type="molecule type" value="Genomic_DNA"/>
</dbReference>
<dbReference type="PANTHER" id="PTHR30461">
    <property type="entry name" value="DNA-INVERTASE FROM LAMBDOID PROPHAGE"/>
    <property type="match status" value="1"/>
</dbReference>